<reference evidence="2 3" key="1">
    <citation type="submission" date="2016-08" db="EMBL/GenBank/DDBJ databases">
        <title>A Parts List for Fungal Cellulosomes Revealed by Comparative Genomics.</title>
        <authorList>
            <consortium name="DOE Joint Genome Institute"/>
            <person name="Haitjema C.H."/>
            <person name="Gilmore S.P."/>
            <person name="Henske J.K."/>
            <person name="Solomon K.V."/>
            <person name="De Groot R."/>
            <person name="Kuo A."/>
            <person name="Mondo S.J."/>
            <person name="Salamov A.A."/>
            <person name="Labutti K."/>
            <person name="Zhao Z."/>
            <person name="Chiniquy J."/>
            <person name="Barry K."/>
            <person name="Brewer H.M."/>
            <person name="Purvine S.O."/>
            <person name="Wright A.T."/>
            <person name="Boxma B."/>
            <person name="Van Alen T."/>
            <person name="Hackstein J.H."/>
            <person name="Baker S.E."/>
            <person name="Grigoriev I.V."/>
            <person name="O'Malley M.A."/>
        </authorList>
    </citation>
    <scope>NUCLEOTIDE SEQUENCE [LARGE SCALE GENOMIC DNA]</scope>
    <source>
        <strain evidence="2 3">G1</strain>
    </source>
</reference>
<organism evidence="2 3">
    <name type="scientific">Neocallimastix californiae</name>
    <dbReference type="NCBI Taxonomy" id="1754190"/>
    <lineage>
        <taxon>Eukaryota</taxon>
        <taxon>Fungi</taxon>
        <taxon>Fungi incertae sedis</taxon>
        <taxon>Chytridiomycota</taxon>
        <taxon>Chytridiomycota incertae sedis</taxon>
        <taxon>Neocallimastigomycetes</taxon>
        <taxon>Neocallimastigales</taxon>
        <taxon>Neocallimastigaceae</taxon>
        <taxon>Neocallimastix</taxon>
    </lineage>
</organism>
<accession>A0A1Y2C1E9</accession>
<feature type="compositionally biased region" description="Polar residues" evidence="1">
    <location>
        <begin position="107"/>
        <end position="118"/>
    </location>
</feature>
<protein>
    <submittedName>
        <fullName evidence="2">Uncharacterized protein</fullName>
    </submittedName>
</protein>
<gene>
    <name evidence="2" type="ORF">LY90DRAFT_510320</name>
</gene>
<feature type="compositionally biased region" description="Basic and acidic residues" evidence="1">
    <location>
        <begin position="94"/>
        <end position="106"/>
    </location>
</feature>
<feature type="compositionally biased region" description="Basic and acidic residues" evidence="1">
    <location>
        <begin position="194"/>
        <end position="210"/>
    </location>
</feature>
<dbReference type="AlphaFoldDB" id="A0A1Y2C1E9"/>
<dbReference type="OrthoDB" id="10590208at2759"/>
<feature type="compositionally biased region" description="Low complexity" evidence="1">
    <location>
        <begin position="242"/>
        <end position="253"/>
    </location>
</feature>
<dbReference type="Proteomes" id="UP000193920">
    <property type="component" value="Unassembled WGS sequence"/>
</dbReference>
<evidence type="ECO:0000256" key="1">
    <source>
        <dbReference type="SAM" id="MobiDB-lite"/>
    </source>
</evidence>
<evidence type="ECO:0000313" key="2">
    <source>
        <dbReference type="EMBL" id="ORY40863.1"/>
    </source>
</evidence>
<keyword evidence="3" id="KW-1185">Reference proteome</keyword>
<proteinExistence type="predicted"/>
<feature type="region of interest" description="Disordered" evidence="1">
    <location>
        <begin position="238"/>
        <end position="262"/>
    </location>
</feature>
<feature type="compositionally biased region" description="Basic and acidic residues" evidence="1">
    <location>
        <begin position="128"/>
        <end position="143"/>
    </location>
</feature>
<comment type="caution">
    <text evidence="2">The sequence shown here is derived from an EMBL/GenBank/DDBJ whole genome shotgun (WGS) entry which is preliminary data.</text>
</comment>
<evidence type="ECO:0000313" key="3">
    <source>
        <dbReference type="Proteomes" id="UP000193920"/>
    </source>
</evidence>
<dbReference type="EMBL" id="MCOG01000126">
    <property type="protein sequence ID" value="ORY40863.1"/>
    <property type="molecule type" value="Genomic_DNA"/>
</dbReference>
<name>A0A1Y2C1E9_9FUNG</name>
<feature type="compositionally biased region" description="Low complexity" evidence="1">
    <location>
        <begin position="180"/>
        <end position="191"/>
    </location>
</feature>
<feature type="region of interest" description="Disordered" evidence="1">
    <location>
        <begin position="92"/>
        <end position="210"/>
    </location>
</feature>
<sequence length="338" mass="38553">MESDNTKESEVTTTVIENVPDMNEFQQVQPSEIIEEVVEEVKDEINEETADAVNEANEETTEIINEVNEEITDMTNEVNEEAKEITDGINEVETNMKNEDNEEPTKSPENVINETITKTVPEETENSSNKEKTNDDDVVKEDTSETINNKSEEEDKELIQTQGSTHSIHEAETTNINPQEEPTTNEITVETETTEVHENGDDNKGTEENKESLIEEVTVAPPINNVDDNFSEIHTDVAEQVPTTEESPITEITNDPKEQNTATEAYEQQDNNMSNEYYSSFKNKQSITKPVGVENYKFSSEPKAIQAPSQRRKYRDPYELEKMISIQKNEFNQEKQRM</sequence>